<accession>A0A0N4YRY8</accession>
<sequence length="92" mass="10331">MGYDFRIEYRKTEDFGQADALSRLIAEQAQPSEGLVIARATKEAEAACRAVRKILPVDMDKDAEESAQDDTIRKVMAFVREDSRPSKPSPEI</sequence>
<evidence type="ECO:0000313" key="1">
    <source>
        <dbReference type="EMBL" id="VDL83747.1"/>
    </source>
</evidence>
<dbReference type="WBParaSite" id="NBR_0002001001-mRNA-1">
    <property type="protein sequence ID" value="NBR_0002001001-mRNA-1"/>
    <property type="gene ID" value="NBR_0002001001"/>
</dbReference>
<dbReference type="AlphaFoldDB" id="A0A0N4YRY8"/>
<keyword evidence="2" id="KW-1185">Reference proteome</keyword>
<organism evidence="3">
    <name type="scientific">Nippostrongylus brasiliensis</name>
    <name type="common">Rat hookworm</name>
    <dbReference type="NCBI Taxonomy" id="27835"/>
    <lineage>
        <taxon>Eukaryota</taxon>
        <taxon>Metazoa</taxon>
        <taxon>Ecdysozoa</taxon>
        <taxon>Nematoda</taxon>
        <taxon>Chromadorea</taxon>
        <taxon>Rhabditida</taxon>
        <taxon>Rhabditina</taxon>
        <taxon>Rhabditomorpha</taxon>
        <taxon>Strongyloidea</taxon>
        <taxon>Heligmosomidae</taxon>
        <taxon>Nippostrongylus</taxon>
    </lineage>
</organism>
<evidence type="ECO:0000313" key="3">
    <source>
        <dbReference type="WBParaSite" id="NBR_0002001001-mRNA-1"/>
    </source>
</evidence>
<reference evidence="3" key="1">
    <citation type="submission" date="2017-02" db="UniProtKB">
        <authorList>
            <consortium name="WormBaseParasite"/>
        </authorList>
    </citation>
    <scope>IDENTIFICATION</scope>
</reference>
<dbReference type="STRING" id="27835.A0A0N4YRY8"/>
<reference evidence="1 2" key="2">
    <citation type="submission" date="2018-11" db="EMBL/GenBank/DDBJ databases">
        <authorList>
            <consortium name="Pathogen Informatics"/>
        </authorList>
    </citation>
    <scope>NUCLEOTIDE SEQUENCE [LARGE SCALE GENOMIC DNA]</scope>
</reference>
<dbReference type="Proteomes" id="UP000271162">
    <property type="component" value="Unassembled WGS sequence"/>
</dbReference>
<evidence type="ECO:0000313" key="2">
    <source>
        <dbReference type="Proteomes" id="UP000271162"/>
    </source>
</evidence>
<dbReference type="EMBL" id="UYSL01024710">
    <property type="protein sequence ID" value="VDL83747.1"/>
    <property type="molecule type" value="Genomic_DNA"/>
</dbReference>
<protein>
    <submittedName>
        <fullName evidence="3">ATP-binding protein</fullName>
    </submittedName>
</protein>
<name>A0A0N4YRY8_NIPBR</name>
<gene>
    <name evidence="1" type="ORF">NBR_LOCUS20011</name>
</gene>
<proteinExistence type="predicted"/>